<dbReference type="Gene3D" id="2.60.40.4380">
    <property type="entry name" value="Translational regulator CsrA"/>
    <property type="match status" value="1"/>
</dbReference>
<evidence type="ECO:0000313" key="7">
    <source>
        <dbReference type="Proteomes" id="UP000199518"/>
    </source>
</evidence>
<dbReference type="HAMAP" id="MF_00167">
    <property type="entry name" value="CsrA"/>
    <property type="match status" value="1"/>
</dbReference>
<keyword evidence="4" id="KW-1005">Bacterial flagellum biogenesis</keyword>
<dbReference type="GO" id="GO:1902208">
    <property type="term" value="P:regulation of bacterial-type flagellum assembly"/>
    <property type="evidence" value="ECO:0007669"/>
    <property type="project" value="UniProtKB-UniRule"/>
</dbReference>
<evidence type="ECO:0000256" key="4">
    <source>
        <dbReference type="HAMAP-Rule" id="MF_00167"/>
    </source>
</evidence>
<gene>
    <name evidence="4" type="primary">csrA</name>
    <name evidence="6" type="ORF">SAMN05421753_104238</name>
</gene>
<dbReference type="AlphaFoldDB" id="A0A1I3EIV9"/>
<dbReference type="PANTHER" id="PTHR34984">
    <property type="entry name" value="CARBON STORAGE REGULATOR"/>
    <property type="match status" value="1"/>
</dbReference>
<evidence type="ECO:0000256" key="1">
    <source>
        <dbReference type="ARBA" id="ARBA00022490"/>
    </source>
</evidence>
<dbReference type="InterPro" id="IPR003751">
    <property type="entry name" value="CsrA"/>
</dbReference>
<reference evidence="7" key="1">
    <citation type="submission" date="2016-10" db="EMBL/GenBank/DDBJ databases">
        <authorList>
            <person name="Varghese N."/>
            <person name="Submissions S."/>
        </authorList>
    </citation>
    <scope>NUCLEOTIDE SEQUENCE [LARGE SCALE GENOMIC DNA]</scope>
    <source>
        <strain evidence="7">DSM 26348</strain>
    </source>
</reference>
<proteinExistence type="inferred from homology"/>
<dbReference type="GO" id="GO:0006402">
    <property type="term" value="P:mRNA catabolic process"/>
    <property type="evidence" value="ECO:0007669"/>
    <property type="project" value="InterPro"/>
</dbReference>
<dbReference type="Pfam" id="PF02599">
    <property type="entry name" value="CsrA"/>
    <property type="match status" value="1"/>
</dbReference>
<dbReference type="STRING" id="1576369.SAMN05421753_104238"/>
<dbReference type="Proteomes" id="UP000199518">
    <property type="component" value="Unassembled WGS sequence"/>
</dbReference>
<keyword evidence="3 4" id="KW-0694">RNA-binding</keyword>
<comment type="subunit">
    <text evidence="4">Homodimer; the beta-strands of each monomer intercalate to form a hydrophobic core, while the alpha-helices form wings that extend away from the core.</text>
</comment>
<dbReference type="OrthoDB" id="289081at2"/>
<dbReference type="SUPFAM" id="SSF117130">
    <property type="entry name" value="CsrA-like"/>
    <property type="match status" value="1"/>
</dbReference>
<comment type="similarity">
    <text evidence="4">Belongs to the CsrA/RsmA family.</text>
</comment>
<feature type="compositionally biased region" description="Polar residues" evidence="5">
    <location>
        <begin position="73"/>
        <end position="86"/>
    </location>
</feature>
<evidence type="ECO:0000256" key="5">
    <source>
        <dbReference type="SAM" id="MobiDB-lite"/>
    </source>
</evidence>
<keyword evidence="7" id="KW-1185">Reference proteome</keyword>
<organism evidence="6 7">
    <name type="scientific">Planctomicrobium piriforme</name>
    <dbReference type="NCBI Taxonomy" id="1576369"/>
    <lineage>
        <taxon>Bacteria</taxon>
        <taxon>Pseudomonadati</taxon>
        <taxon>Planctomycetota</taxon>
        <taxon>Planctomycetia</taxon>
        <taxon>Planctomycetales</taxon>
        <taxon>Planctomycetaceae</taxon>
        <taxon>Planctomicrobium</taxon>
    </lineage>
</organism>
<keyword evidence="4" id="KW-0678">Repressor</keyword>
<protein>
    <recommendedName>
        <fullName evidence="4">Translational regulator CsrA</fullName>
    </recommendedName>
</protein>
<evidence type="ECO:0000313" key="6">
    <source>
        <dbReference type="EMBL" id="SFH98780.1"/>
    </source>
</evidence>
<dbReference type="GO" id="GO:0045947">
    <property type="term" value="P:negative regulation of translational initiation"/>
    <property type="evidence" value="ECO:0007669"/>
    <property type="project" value="UniProtKB-UniRule"/>
</dbReference>
<keyword evidence="1 4" id="KW-0963">Cytoplasm</keyword>
<dbReference type="GO" id="GO:0048027">
    <property type="term" value="F:mRNA 5'-UTR binding"/>
    <property type="evidence" value="ECO:0007669"/>
    <property type="project" value="UniProtKB-UniRule"/>
</dbReference>
<evidence type="ECO:0000256" key="3">
    <source>
        <dbReference type="ARBA" id="ARBA00022884"/>
    </source>
</evidence>
<accession>A0A1I3EIV9</accession>
<dbReference type="InterPro" id="IPR036107">
    <property type="entry name" value="CsrA_sf"/>
</dbReference>
<dbReference type="GO" id="GO:0044781">
    <property type="term" value="P:bacterial-type flagellum organization"/>
    <property type="evidence" value="ECO:0007669"/>
    <property type="project" value="UniProtKB-KW"/>
</dbReference>
<feature type="region of interest" description="Disordered" evidence="5">
    <location>
        <begin position="47"/>
        <end position="86"/>
    </location>
</feature>
<comment type="function">
    <text evidence="4">A translational regulator that binds mRNA to regulate translation initiation and/or mRNA stability. Usually binds in the 5'-UTR at or near the Shine-Dalgarno sequence preventing ribosome-binding, thus repressing translation. Its main target seems to be the major flagellin gene, while its function is anatagonized by FliW.</text>
</comment>
<dbReference type="EMBL" id="FOQD01000004">
    <property type="protein sequence ID" value="SFH98780.1"/>
    <property type="molecule type" value="Genomic_DNA"/>
</dbReference>
<evidence type="ECO:0000256" key="2">
    <source>
        <dbReference type="ARBA" id="ARBA00022845"/>
    </source>
</evidence>
<dbReference type="GO" id="GO:0006109">
    <property type="term" value="P:regulation of carbohydrate metabolic process"/>
    <property type="evidence" value="ECO:0007669"/>
    <property type="project" value="InterPro"/>
</dbReference>
<dbReference type="PANTHER" id="PTHR34984:SF1">
    <property type="entry name" value="CARBON STORAGE REGULATOR"/>
    <property type="match status" value="1"/>
</dbReference>
<name>A0A1I3EIV9_9PLAN</name>
<keyword evidence="2 4" id="KW-0810">Translation regulation</keyword>
<dbReference type="GO" id="GO:0005829">
    <property type="term" value="C:cytosol"/>
    <property type="evidence" value="ECO:0007669"/>
    <property type="project" value="TreeGrafter"/>
</dbReference>
<sequence length="86" mass="9311">MLVLTRKAGESILIGEGIVITVIQVGRNRVRLGFDAPGDLAIRRMELDSHSPTHGKNYGSIPTVTREKALRSGSDQRPGSSQRGVE</sequence>
<comment type="subcellular location">
    <subcellularLocation>
        <location evidence="4">Cytoplasm</location>
    </subcellularLocation>
</comment>